<dbReference type="NCBIfam" id="NF009466">
    <property type="entry name" value="PRK12826.1-2"/>
    <property type="match status" value="1"/>
</dbReference>
<evidence type="ECO:0000313" key="2">
    <source>
        <dbReference type="EMBL" id="MCB8881076.1"/>
    </source>
</evidence>
<sequence length="244" mass="25541">MKRFVGRRAIVTGGASGLGLGIVQRLLSEGARVIVWDADPLVDDKAKSAGAEGGLVLDVTDWPAVEAAAQRSAETLGAVDILVASAGITGPNGPAWTYPIDQWKRVMDINVNGLYYCNRAVVPLMLSAGYGRIVNIASVAGKEGNPNASAYSTSKAAVIGLTKSLGKELAETDIRVNCVTPAAVDTPLFAQMSEAQIAYMLSKIPMKRFGMVPEVAALVAWLSSEECSFSTGAVFDISGGRATY</sequence>
<dbReference type="PRINTS" id="PR00081">
    <property type="entry name" value="GDHRDH"/>
</dbReference>
<comment type="caution">
    <text evidence="2">The sequence shown here is derived from an EMBL/GenBank/DDBJ whole genome shotgun (WGS) entry which is preliminary data.</text>
</comment>
<dbReference type="EMBL" id="JAESVA010000004">
    <property type="protein sequence ID" value="MCB8881076.1"/>
    <property type="molecule type" value="Genomic_DNA"/>
</dbReference>
<reference evidence="2 3" key="1">
    <citation type="journal article" date="2021" name="Microorganisms">
        <title>Acidisoma silvae sp. nov. and Acidisomacellulosilytica sp. nov., Two Acidophilic Bacteria Isolated from Decaying Wood, Hydrolyzing Cellulose and Producing Poly-3-hydroxybutyrate.</title>
        <authorList>
            <person name="Mieszkin S."/>
            <person name="Pouder E."/>
            <person name="Uroz S."/>
            <person name="Simon-Colin C."/>
            <person name="Alain K."/>
        </authorList>
    </citation>
    <scope>NUCLEOTIDE SEQUENCE [LARGE SCALE GENOMIC DNA]</scope>
    <source>
        <strain evidence="2 3">HW T5.17</strain>
    </source>
</reference>
<dbReference type="Pfam" id="PF13561">
    <property type="entry name" value="adh_short_C2"/>
    <property type="match status" value="1"/>
</dbReference>
<dbReference type="Proteomes" id="UP000721844">
    <property type="component" value="Unassembled WGS sequence"/>
</dbReference>
<dbReference type="InterPro" id="IPR002347">
    <property type="entry name" value="SDR_fam"/>
</dbReference>
<protein>
    <submittedName>
        <fullName evidence="2">SDR family oxidoreductase</fullName>
    </submittedName>
</protein>
<dbReference type="InterPro" id="IPR050259">
    <property type="entry name" value="SDR"/>
</dbReference>
<dbReference type="PANTHER" id="PTHR42879:SF2">
    <property type="entry name" value="3-OXOACYL-[ACYL-CARRIER-PROTEIN] REDUCTASE FABG"/>
    <property type="match status" value="1"/>
</dbReference>
<dbReference type="PANTHER" id="PTHR42879">
    <property type="entry name" value="3-OXOACYL-(ACYL-CARRIER-PROTEIN) REDUCTASE"/>
    <property type="match status" value="1"/>
</dbReference>
<gene>
    <name evidence="2" type="ORF">ACELLULO517_12590</name>
</gene>
<dbReference type="RefSeq" id="WP_227307751.1">
    <property type="nucleotide sequence ID" value="NZ_JAESVA010000004.1"/>
</dbReference>
<dbReference type="PRINTS" id="PR00080">
    <property type="entry name" value="SDRFAMILY"/>
</dbReference>
<dbReference type="InterPro" id="IPR036291">
    <property type="entry name" value="NAD(P)-bd_dom_sf"/>
</dbReference>
<evidence type="ECO:0000256" key="1">
    <source>
        <dbReference type="ARBA" id="ARBA00006484"/>
    </source>
</evidence>
<dbReference type="AlphaFoldDB" id="A0A963Z1U9"/>
<comment type="similarity">
    <text evidence="1">Belongs to the short-chain dehydrogenases/reductases (SDR) family.</text>
</comment>
<proteinExistence type="inferred from homology"/>
<organism evidence="2 3">
    <name type="scientific">Acidisoma cellulosilyticum</name>
    <dbReference type="NCBI Taxonomy" id="2802395"/>
    <lineage>
        <taxon>Bacteria</taxon>
        <taxon>Pseudomonadati</taxon>
        <taxon>Pseudomonadota</taxon>
        <taxon>Alphaproteobacteria</taxon>
        <taxon>Acetobacterales</taxon>
        <taxon>Acidocellaceae</taxon>
        <taxon>Acidisoma</taxon>
    </lineage>
</organism>
<dbReference type="InterPro" id="IPR020904">
    <property type="entry name" value="Sc_DH/Rdtase_CS"/>
</dbReference>
<keyword evidence="3" id="KW-1185">Reference proteome</keyword>
<dbReference type="Gene3D" id="3.40.50.720">
    <property type="entry name" value="NAD(P)-binding Rossmann-like Domain"/>
    <property type="match status" value="1"/>
</dbReference>
<evidence type="ECO:0000313" key="3">
    <source>
        <dbReference type="Proteomes" id="UP000721844"/>
    </source>
</evidence>
<dbReference type="PROSITE" id="PS00061">
    <property type="entry name" value="ADH_SHORT"/>
    <property type="match status" value="1"/>
</dbReference>
<dbReference type="FunFam" id="3.40.50.720:FF:000084">
    <property type="entry name" value="Short-chain dehydrogenase reductase"/>
    <property type="match status" value="1"/>
</dbReference>
<dbReference type="GO" id="GO:0032787">
    <property type="term" value="P:monocarboxylic acid metabolic process"/>
    <property type="evidence" value="ECO:0007669"/>
    <property type="project" value="UniProtKB-ARBA"/>
</dbReference>
<accession>A0A963Z1U9</accession>
<dbReference type="SUPFAM" id="SSF51735">
    <property type="entry name" value="NAD(P)-binding Rossmann-fold domains"/>
    <property type="match status" value="1"/>
</dbReference>
<name>A0A963Z1U9_9PROT</name>